<evidence type="ECO:0000313" key="2">
    <source>
        <dbReference type="EMBL" id="QHW30455.1"/>
    </source>
</evidence>
<dbReference type="EMBL" id="CP048286">
    <property type="protein sequence ID" value="QHW30455.1"/>
    <property type="molecule type" value="Genomic_DNA"/>
</dbReference>
<evidence type="ECO:0000313" key="3">
    <source>
        <dbReference type="Proteomes" id="UP000479114"/>
    </source>
</evidence>
<organism evidence="2 3">
    <name type="scientific">Paenibacillus rhizovicinus</name>
    <dbReference type="NCBI Taxonomy" id="2704463"/>
    <lineage>
        <taxon>Bacteria</taxon>
        <taxon>Bacillati</taxon>
        <taxon>Bacillota</taxon>
        <taxon>Bacilli</taxon>
        <taxon>Bacillales</taxon>
        <taxon>Paenibacillaceae</taxon>
        <taxon>Paenibacillus</taxon>
    </lineage>
</organism>
<keyword evidence="3" id="KW-1185">Reference proteome</keyword>
<gene>
    <name evidence="2" type="ORF">GZH47_06070</name>
</gene>
<dbReference type="InterPro" id="IPR025435">
    <property type="entry name" value="YfhD-like"/>
</dbReference>
<reference evidence="2 3" key="1">
    <citation type="submission" date="2020-02" db="EMBL/GenBank/DDBJ databases">
        <title>Paenibacillus sp. nov., isolated from rhizosphere soil of tomato.</title>
        <authorList>
            <person name="Weon H.-Y."/>
            <person name="Lee S.A."/>
        </authorList>
    </citation>
    <scope>NUCLEOTIDE SEQUENCE [LARGE SCALE GENOMIC DNA]</scope>
    <source>
        <strain evidence="2 3">14171R-81</strain>
    </source>
</reference>
<sequence length="60" mass="6736">MTMSENLKKQNFANLPIGKNEDVEFAEEQADEADRIAMKRAEEADARAQANASQQAQRLL</sequence>
<accession>A0A6C0NW75</accession>
<feature type="compositionally biased region" description="Basic and acidic residues" evidence="1">
    <location>
        <begin position="32"/>
        <end position="46"/>
    </location>
</feature>
<feature type="region of interest" description="Disordered" evidence="1">
    <location>
        <begin position="1"/>
        <end position="60"/>
    </location>
</feature>
<dbReference type="Proteomes" id="UP000479114">
    <property type="component" value="Chromosome"/>
</dbReference>
<feature type="compositionally biased region" description="Low complexity" evidence="1">
    <location>
        <begin position="47"/>
        <end position="60"/>
    </location>
</feature>
<proteinExistence type="predicted"/>
<dbReference type="AlphaFoldDB" id="A0A6C0NW75"/>
<feature type="compositionally biased region" description="Polar residues" evidence="1">
    <location>
        <begin position="1"/>
        <end position="13"/>
    </location>
</feature>
<protein>
    <submittedName>
        <fullName evidence="2">YfhD family protein</fullName>
    </submittedName>
</protein>
<dbReference type="KEGG" id="prz:GZH47_06070"/>
<name>A0A6C0NW75_9BACL</name>
<dbReference type="Pfam" id="PF14151">
    <property type="entry name" value="YfhD"/>
    <property type="match status" value="1"/>
</dbReference>
<evidence type="ECO:0000256" key="1">
    <source>
        <dbReference type="SAM" id="MobiDB-lite"/>
    </source>
</evidence>